<dbReference type="KEGG" id="nva:G3M78_09255"/>
<proteinExistence type="predicted"/>
<gene>
    <name evidence="2" type="ORF">G3M78_09255</name>
</gene>
<evidence type="ECO:0000313" key="3">
    <source>
        <dbReference type="Proteomes" id="UP000594464"/>
    </source>
</evidence>
<accession>A0A7T0G3P5</accession>
<evidence type="ECO:0000256" key="1">
    <source>
        <dbReference type="SAM" id="MobiDB-lite"/>
    </source>
</evidence>
<dbReference type="AlphaFoldDB" id="A0A7T0G3P5"/>
<dbReference type="EMBL" id="CP048620">
    <property type="protein sequence ID" value="QPJ65569.1"/>
    <property type="molecule type" value="Genomic_DNA"/>
</dbReference>
<sequence>MLKSVFLFGRWNIALQCALLCALALMEFYGHFIEKGLGNYLKWQNFRKPQLGRIWDKDRLSVIAQAKIQSIRSSRVSEQETLDSFKSFRQLLVELEPGYSRILRKDKFLQLYYNFPGNWPENIISPYELLDIEARGNWERTILKRNGFWITISFIDGENIPVREIFISLDQLDLPLAARVQKRERLEEAGFKKERIFSNVDFIKLLKNMDPETRDQISPPSRWFFDNRYRVIRVGITDASPAKAVGASHLLGVEYASDYFIETLLIPVSLETANNLLSQFEPSGQNEGGDGLAETPTLFGTTS</sequence>
<reference evidence="3" key="1">
    <citation type="submission" date="2020-02" db="EMBL/GenBank/DDBJ databases">
        <title>Genomic and physiological characterization of two novel Nitrospinaceae genera.</title>
        <authorList>
            <person name="Mueller A.J."/>
            <person name="Jung M.-Y."/>
            <person name="Strachan C.R."/>
            <person name="Herbold C.W."/>
            <person name="Kirkegaard R.H."/>
            <person name="Daims H."/>
        </authorList>
    </citation>
    <scope>NUCLEOTIDE SEQUENCE [LARGE SCALE GENOMIC DNA]</scope>
</reference>
<protein>
    <submittedName>
        <fullName evidence="2">Uncharacterized protein</fullName>
    </submittedName>
</protein>
<dbReference type="Proteomes" id="UP000594464">
    <property type="component" value="Chromosome"/>
</dbReference>
<evidence type="ECO:0000313" key="2">
    <source>
        <dbReference type="EMBL" id="QPJ65569.1"/>
    </source>
</evidence>
<feature type="region of interest" description="Disordered" evidence="1">
    <location>
        <begin position="279"/>
        <end position="303"/>
    </location>
</feature>
<name>A0A7T0G3P5_9BACT</name>
<organism evidence="2 3">
    <name type="scientific">Candidatus Nitrohelix vancouverensis</name>
    <dbReference type="NCBI Taxonomy" id="2705534"/>
    <lineage>
        <taxon>Bacteria</taxon>
        <taxon>Pseudomonadati</taxon>
        <taxon>Nitrospinota/Tectimicrobiota group</taxon>
        <taxon>Nitrospinota</taxon>
        <taxon>Nitrospinia</taxon>
        <taxon>Nitrospinales</taxon>
        <taxon>Nitrospinaceae</taxon>
        <taxon>Candidatus Nitrohelix</taxon>
    </lineage>
</organism>